<keyword evidence="5" id="KW-0574">Periplasm</keyword>
<evidence type="ECO:0000256" key="2">
    <source>
        <dbReference type="ARBA" id="ARBA00022448"/>
    </source>
</evidence>
<evidence type="ECO:0000256" key="3">
    <source>
        <dbReference type="ARBA" id="ARBA00022617"/>
    </source>
</evidence>
<accession>A0A1H2FRP8</accession>
<dbReference type="InterPro" id="IPR036909">
    <property type="entry name" value="Cyt_c-like_dom_sf"/>
</dbReference>
<dbReference type="InterPro" id="IPR009056">
    <property type="entry name" value="Cyt_c-like_dom"/>
</dbReference>
<dbReference type="InterPro" id="IPR024167">
    <property type="entry name" value="Cytochrome_c4-like"/>
</dbReference>
<feature type="binding site" description="axial binding residue" evidence="9">
    <location>
        <position position="185"/>
    </location>
    <ligand>
        <name>heme c</name>
        <dbReference type="ChEBI" id="CHEBI:61717"/>
        <label>2</label>
    </ligand>
    <ligandPart>
        <name>Fe</name>
        <dbReference type="ChEBI" id="CHEBI:18248"/>
    </ligandPart>
</feature>
<keyword evidence="10" id="KW-0732">Signal</keyword>
<feature type="domain" description="Cytochrome c" evidence="11">
    <location>
        <begin position="121"/>
        <end position="208"/>
    </location>
</feature>
<feature type="binding site" description="covalent" evidence="8">
    <location>
        <position position="137"/>
    </location>
    <ligand>
        <name>heme c</name>
        <dbReference type="ChEBI" id="CHEBI:61717"/>
        <label>2</label>
    </ligand>
</feature>
<feature type="binding site" description="covalent" evidence="8">
    <location>
        <position position="134"/>
    </location>
    <ligand>
        <name>heme c</name>
        <dbReference type="ChEBI" id="CHEBI:61717"/>
        <label>2</label>
    </ligand>
</feature>
<evidence type="ECO:0000256" key="9">
    <source>
        <dbReference type="PIRSR" id="PIRSR000005-2"/>
    </source>
</evidence>
<feature type="binding site" description="covalent" evidence="8">
    <location>
        <position position="35"/>
    </location>
    <ligand>
        <name>heme c</name>
        <dbReference type="ChEBI" id="CHEBI:61717"/>
        <label>1</label>
    </ligand>
</feature>
<evidence type="ECO:0000256" key="4">
    <source>
        <dbReference type="ARBA" id="ARBA00022723"/>
    </source>
</evidence>
<feature type="binding site" description="covalent" evidence="8">
    <location>
        <position position="38"/>
    </location>
    <ligand>
        <name>heme c</name>
        <dbReference type="ChEBI" id="CHEBI:61717"/>
        <label>1</label>
    </ligand>
</feature>
<gene>
    <name evidence="12" type="ORF">SAMN05216296_1766</name>
</gene>
<feature type="binding site" description="axial binding residue" evidence="9">
    <location>
        <position position="138"/>
    </location>
    <ligand>
        <name>heme c</name>
        <dbReference type="ChEBI" id="CHEBI:61717"/>
        <label>2</label>
    </ligand>
    <ligandPart>
        <name>Fe</name>
        <dbReference type="ChEBI" id="CHEBI:18248"/>
    </ligandPart>
</feature>
<proteinExistence type="predicted"/>
<dbReference type="RefSeq" id="WP_090194263.1">
    <property type="nucleotide sequence ID" value="NZ_LT629785.1"/>
</dbReference>
<feature type="binding site" description="axial binding residue" evidence="9">
    <location>
        <position position="86"/>
    </location>
    <ligand>
        <name>heme c</name>
        <dbReference type="ChEBI" id="CHEBI:61717"/>
        <label>1</label>
    </ligand>
    <ligandPart>
        <name>Fe</name>
        <dbReference type="ChEBI" id="CHEBI:18248"/>
    </ligandPart>
</feature>
<evidence type="ECO:0000313" key="12">
    <source>
        <dbReference type="EMBL" id="SDU10027.1"/>
    </source>
</evidence>
<evidence type="ECO:0000256" key="6">
    <source>
        <dbReference type="ARBA" id="ARBA00022982"/>
    </source>
</evidence>
<evidence type="ECO:0000259" key="11">
    <source>
        <dbReference type="PROSITE" id="PS51007"/>
    </source>
</evidence>
<feature type="signal peptide" evidence="10">
    <location>
        <begin position="1"/>
        <end position="21"/>
    </location>
</feature>
<feature type="chain" id="PRO_5009274175" evidence="10">
    <location>
        <begin position="22"/>
        <end position="210"/>
    </location>
</feature>
<dbReference type="PROSITE" id="PS51007">
    <property type="entry name" value="CYTC"/>
    <property type="match status" value="2"/>
</dbReference>
<keyword evidence="2" id="KW-0813">Transport</keyword>
<dbReference type="OrthoDB" id="9773456at2"/>
<keyword evidence="7 9" id="KW-0408">Iron</keyword>
<dbReference type="EMBL" id="LT629785">
    <property type="protein sequence ID" value="SDU10027.1"/>
    <property type="molecule type" value="Genomic_DNA"/>
</dbReference>
<dbReference type="Proteomes" id="UP000243232">
    <property type="component" value="Chromosome I"/>
</dbReference>
<dbReference type="PANTHER" id="PTHR33751:SF9">
    <property type="entry name" value="CYTOCHROME C4"/>
    <property type="match status" value="1"/>
</dbReference>
<feature type="domain" description="Cytochrome c" evidence="11">
    <location>
        <begin position="22"/>
        <end position="110"/>
    </location>
</feature>
<dbReference type="SUPFAM" id="SSF46626">
    <property type="entry name" value="Cytochrome c"/>
    <property type="match status" value="2"/>
</dbReference>
<dbReference type="STRING" id="364197.SAMN05216296_1766"/>
<dbReference type="PANTHER" id="PTHR33751">
    <property type="entry name" value="CBB3-TYPE CYTOCHROME C OXIDASE SUBUNIT FIXP"/>
    <property type="match status" value="1"/>
</dbReference>
<evidence type="ECO:0000256" key="5">
    <source>
        <dbReference type="ARBA" id="ARBA00022764"/>
    </source>
</evidence>
<keyword evidence="6" id="KW-0249">Electron transport</keyword>
<dbReference type="GO" id="GO:0020037">
    <property type="term" value="F:heme binding"/>
    <property type="evidence" value="ECO:0007669"/>
    <property type="project" value="InterPro"/>
</dbReference>
<keyword evidence="4 9" id="KW-0479">Metal-binding</keyword>
<dbReference type="AlphaFoldDB" id="A0A1H2FRP8"/>
<evidence type="ECO:0000313" key="13">
    <source>
        <dbReference type="Proteomes" id="UP000243232"/>
    </source>
</evidence>
<sequence length="210" mass="21724">MKQLFPALLMIGLSATTMVQAADTAPGKALFEATCVACHGAQGQGNPALSAPALAGQQAVYLQRQLLNFRSGLRGAADGDSGAASMVPMAKSLPDDAAVTAVADYLASLPAVAAKPDLSGGDAAQGAKLYQSKCGSCHGGKAEGNPAFSAPALAGQSDTYLQTQFNNFKQGKRGYDKTDRYGRQMKLMANTINDTEFLDVLAYLNTLGAR</sequence>
<evidence type="ECO:0000256" key="1">
    <source>
        <dbReference type="ARBA" id="ARBA00004418"/>
    </source>
</evidence>
<keyword evidence="3 8" id="KW-0349">Heme</keyword>
<dbReference type="GO" id="GO:0009055">
    <property type="term" value="F:electron transfer activity"/>
    <property type="evidence" value="ECO:0007669"/>
    <property type="project" value="InterPro"/>
</dbReference>
<organism evidence="12 13">
    <name type="scientific">Pseudomonas pohangensis</name>
    <dbReference type="NCBI Taxonomy" id="364197"/>
    <lineage>
        <taxon>Bacteria</taxon>
        <taxon>Pseudomonadati</taxon>
        <taxon>Pseudomonadota</taxon>
        <taxon>Gammaproteobacteria</taxon>
        <taxon>Pseudomonadales</taxon>
        <taxon>Pseudomonadaceae</taxon>
        <taxon>Pseudomonas</taxon>
    </lineage>
</organism>
<dbReference type="Pfam" id="PF00034">
    <property type="entry name" value="Cytochrom_C"/>
    <property type="match status" value="2"/>
</dbReference>
<dbReference type="Gene3D" id="1.10.760.10">
    <property type="entry name" value="Cytochrome c-like domain"/>
    <property type="match status" value="2"/>
</dbReference>
<dbReference type="GO" id="GO:0005506">
    <property type="term" value="F:iron ion binding"/>
    <property type="evidence" value="ECO:0007669"/>
    <property type="project" value="InterPro"/>
</dbReference>
<protein>
    <submittedName>
        <fullName evidence="12">Cytochrome c oxidase subunit 2</fullName>
    </submittedName>
</protein>
<feature type="binding site" description="axial binding residue" evidence="9">
    <location>
        <position position="39"/>
    </location>
    <ligand>
        <name>heme c</name>
        <dbReference type="ChEBI" id="CHEBI:61717"/>
        <label>1</label>
    </ligand>
    <ligandPart>
        <name>Fe</name>
        <dbReference type="ChEBI" id="CHEBI:18248"/>
    </ligandPart>
</feature>
<comment type="subcellular location">
    <subcellularLocation>
        <location evidence="1">Periplasm</location>
    </subcellularLocation>
</comment>
<keyword evidence="13" id="KW-1185">Reference proteome</keyword>
<comment type="PTM">
    <text evidence="8">Binds 2 heme c groups covalently per subunit.</text>
</comment>
<dbReference type="InterPro" id="IPR050597">
    <property type="entry name" value="Cytochrome_c_Oxidase_Subunit"/>
</dbReference>
<evidence type="ECO:0000256" key="10">
    <source>
        <dbReference type="SAM" id="SignalP"/>
    </source>
</evidence>
<evidence type="ECO:0000256" key="8">
    <source>
        <dbReference type="PIRSR" id="PIRSR000005-1"/>
    </source>
</evidence>
<reference evidence="13" key="1">
    <citation type="submission" date="2016-10" db="EMBL/GenBank/DDBJ databases">
        <authorList>
            <person name="Varghese N."/>
            <person name="Submissions S."/>
        </authorList>
    </citation>
    <scope>NUCLEOTIDE SEQUENCE [LARGE SCALE GENOMIC DNA]</scope>
    <source>
        <strain evidence="13">DSM 17875</strain>
    </source>
</reference>
<evidence type="ECO:0000256" key="7">
    <source>
        <dbReference type="ARBA" id="ARBA00023004"/>
    </source>
</evidence>
<dbReference type="GO" id="GO:0042597">
    <property type="term" value="C:periplasmic space"/>
    <property type="evidence" value="ECO:0007669"/>
    <property type="project" value="UniProtKB-SubCell"/>
</dbReference>
<name>A0A1H2FRP8_9PSED</name>
<dbReference type="PIRSF" id="PIRSF000005">
    <property type="entry name" value="Cytochrome_c4"/>
    <property type="match status" value="1"/>
</dbReference>